<comment type="catalytic activity">
    <reaction evidence="10 11 12">
        <text>NAD(+) + (deoxyribonucleotide)n-3'-hydroxyl + 5'-phospho-(deoxyribonucleotide)m = (deoxyribonucleotide)n+m + AMP + beta-nicotinamide D-nucleotide.</text>
        <dbReference type="EC" id="6.5.1.2"/>
    </reaction>
</comment>
<comment type="caution">
    <text evidence="11">Lacks conserved residue(s) required for the propagation of feature annotation.</text>
</comment>
<evidence type="ECO:0000256" key="6">
    <source>
        <dbReference type="ARBA" id="ARBA00022833"/>
    </source>
</evidence>
<dbReference type="GO" id="GO:0003911">
    <property type="term" value="F:DNA ligase (NAD+) activity"/>
    <property type="evidence" value="ECO:0007669"/>
    <property type="project" value="UniProtKB-EC"/>
</dbReference>
<dbReference type="EC" id="6.5.1.2" evidence="11 12"/>
<feature type="binding site" evidence="11">
    <location>
        <position position="315"/>
    </location>
    <ligand>
        <name>NAD(+)</name>
        <dbReference type="ChEBI" id="CHEBI:57540"/>
    </ligand>
</feature>
<feature type="binding site" evidence="11">
    <location>
        <begin position="105"/>
        <end position="106"/>
    </location>
    <ligand>
        <name>NAD(+)</name>
        <dbReference type="ChEBI" id="CHEBI:57540"/>
    </ligand>
</feature>
<dbReference type="EMBL" id="JAEDAH010000078">
    <property type="protein sequence ID" value="MCA6064425.1"/>
    <property type="molecule type" value="Genomic_DNA"/>
</dbReference>
<dbReference type="InterPro" id="IPR033136">
    <property type="entry name" value="DNA_ligase_CS"/>
</dbReference>
<evidence type="ECO:0000256" key="7">
    <source>
        <dbReference type="ARBA" id="ARBA00022842"/>
    </source>
</evidence>
<comment type="similarity">
    <text evidence="11">Belongs to the NAD-dependent DNA ligase family. LigA subfamily.</text>
</comment>
<feature type="binding site" evidence="11">
    <location>
        <position position="197"/>
    </location>
    <ligand>
        <name>NAD(+)</name>
        <dbReference type="ChEBI" id="CHEBI:57540"/>
    </ligand>
</feature>
<comment type="caution">
    <text evidence="15">The sequence shown here is derived from an EMBL/GenBank/DDBJ whole genome shotgun (WGS) entry which is preliminary data.</text>
</comment>
<dbReference type="PROSITE" id="PS50172">
    <property type="entry name" value="BRCT"/>
    <property type="match status" value="1"/>
</dbReference>
<feature type="compositionally biased region" description="Low complexity" evidence="13">
    <location>
        <begin position="10"/>
        <end position="30"/>
    </location>
</feature>
<evidence type="ECO:0000313" key="16">
    <source>
        <dbReference type="Proteomes" id="UP000714380"/>
    </source>
</evidence>
<evidence type="ECO:0000256" key="2">
    <source>
        <dbReference type="ARBA" id="ARBA00022598"/>
    </source>
</evidence>
<dbReference type="Gene3D" id="1.10.150.20">
    <property type="entry name" value="5' to 3' exonuclease, C-terminal subdomain"/>
    <property type="match status" value="2"/>
</dbReference>
<feature type="binding site" evidence="11">
    <location>
        <position position="160"/>
    </location>
    <ligand>
        <name>NAD(+)</name>
        <dbReference type="ChEBI" id="CHEBI:57540"/>
    </ligand>
</feature>
<feature type="binding site" evidence="11">
    <location>
        <position position="433"/>
    </location>
    <ligand>
        <name>Zn(2+)</name>
        <dbReference type="ChEBI" id="CHEBI:29105"/>
    </ligand>
</feature>
<evidence type="ECO:0000256" key="13">
    <source>
        <dbReference type="SAM" id="MobiDB-lite"/>
    </source>
</evidence>
<keyword evidence="2 11" id="KW-0436">Ligase</keyword>
<name>A0ABS7ZV26_9GAMM</name>
<dbReference type="SUPFAM" id="SSF47781">
    <property type="entry name" value="RuvA domain 2-like"/>
    <property type="match status" value="1"/>
</dbReference>
<keyword evidence="16" id="KW-1185">Reference proteome</keyword>
<dbReference type="PANTHER" id="PTHR23389:SF9">
    <property type="entry name" value="DNA LIGASE"/>
    <property type="match status" value="1"/>
</dbReference>
<evidence type="ECO:0000256" key="3">
    <source>
        <dbReference type="ARBA" id="ARBA00022705"/>
    </source>
</evidence>
<feature type="domain" description="BRCT" evidence="14">
    <location>
        <begin position="616"/>
        <end position="702"/>
    </location>
</feature>
<dbReference type="InterPro" id="IPR013839">
    <property type="entry name" value="DNAligase_adenylation"/>
</dbReference>
<protein>
    <recommendedName>
        <fullName evidence="11 12">DNA ligase</fullName>
        <ecNumber evidence="11 12">6.5.1.2</ecNumber>
    </recommendedName>
    <alternativeName>
        <fullName evidence="11">Polydeoxyribonucleotide synthase [NAD(+)]</fullName>
    </alternativeName>
</protein>
<keyword evidence="11" id="KW-0464">Manganese</keyword>
<dbReference type="Gene3D" id="1.10.287.610">
    <property type="entry name" value="Helix hairpin bin"/>
    <property type="match status" value="1"/>
</dbReference>
<evidence type="ECO:0000256" key="11">
    <source>
        <dbReference type="HAMAP-Rule" id="MF_01588"/>
    </source>
</evidence>
<evidence type="ECO:0000256" key="9">
    <source>
        <dbReference type="ARBA" id="ARBA00023204"/>
    </source>
</evidence>
<dbReference type="Gene3D" id="2.40.50.140">
    <property type="entry name" value="Nucleic acid-binding proteins"/>
    <property type="match status" value="1"/>
</dbReference>
<feature type="active site" description="N6-AMP-lysine intermediate" evidence="11">
    <location>
        <position position="139"/>
    </location>
</feature>
<dbReference type="Pfam" id="PF03119">
    <property type="entry name" value="DNA_ligase_ZBD"/>
    <property type="match status" value="1"/>
</dbReference>
<reference evidence="15 16" key="1">
    <citation type="submission" date="2020-12" db="EMBL/GenBank/DDBJ databases">
        <title>Novel Thalassolituus-related marine hydrocarbonoclastic bacteria mediated algae-derived hydrocarbons mineralization in twilight zone of the northern South China Sea.</title>
        <authorList>
            <person name="Dong C."/>
        </authorList>
    </citation>
    <scope>NUCLEOTIDE SEQUENCE [LARGE SCALE GENOMIC DNA]</scope>
    <source>
        <strain evidence="15 16">IMCC1826</strain>
    </source>
</reference>
<evidence type="ECO:0000256" key="1">
    <source>
        <dbReference type="ARBA" id="ARBA00004067"/>
    </source>
</evidence>
<dbReference type="NCBIfam" id="NF005932">
    <property type="entry name" value="PRK07956.1"/>
    <property type="match status" value="1"/>
</dbReference>
<gene>
    <name evidence="11 15" type="primary">ligA</name>
    <name evidence="15" type="ORF">I9W95_12485</name>
</gene>
<dbReference type="CDD" id="cd00114">
    <property type="entry name" value="LIGANc"/>
    <property type="match status" value="1"/>
</dbReference>
<dbReference type="Pfam" id="PF14520">
    <property type="entry name" value="HHH_5"/>
    <property type="match status" value="1"/>
</dbReference>
<dbReference type="Gene3D" id="6.20.10.30">
    <property type="match status" value="1"/>
</dbReference>
<feature type="binding site" evidence="11">
    <location>
        <position position="339"/>
    </location>
    <ligand>
        <name>NAD(+)</name>
        <dbReference type="ChEBI" id="CHEBI:57540"/>
    </ligand>
</feature>
<keyword evidence="7 11" id="KW-0460">Magnesium</keyword>
<evidence type="ECO:0000256" key="12">
    <source>
        <dbReference type="RuleBase" id="RU000618"/>
    </source>
</evidence>
<dbReference type="SUPFAM" id="SSF56091">
    <property type="entry name" value="DNA ligase/mRNA capping enzyme, catalytic domain"/>
    <property type="match status" value="1"/>
</dbReference>
<dbReference type="InterPro" id="IPR004150">
    <property type="entry name" value="NAD_DNA_ligase_OB"/>
</dbReference>
<evidence type="ECO:0000259" key="14">
    <source>
        <dbReference type="PROSITE" id="PS50172"/>
    </source>
</evidence>
<accession>A0ABS7ZV26</accession>
<dbReference type="PROSITE" id="PS01055">
    <property type="entry name" value="DNA_LIGASE_N1"/>
    <property type="match status" value="1"/>
</dbReference>
<dbReference type="SUPFAM" id="SSF52113">
    <property type="entry name" value="BRCT domain"/>
    <property type="match status" value="1"/>
</dbReference>
<dbReference type="Pfam" id="PF03120">
    <property type="entry name" value="OB_DNA_ligase"/>
    <property type="match status" value="1"/>
</dbReference>
<feature type="binding site" evidence="11">
    <location>
        <position position="457"/>
    </location>
    <ligand>
        <name>Zn(2+)</name>
        <dbReference type="ChEBI" id="CHEBI:29105"/>
    </ligand>
</feature>
<proteinExistence type="inferred from homology"/>
<evidence type="ECO:0000256" key="10">
    <source>
        <dbReference type="ARBA" id="ARBA00034005"/>
    </source>
</evidence>
<keyword evidence="9 11" id="KW-0234">DNA repair</keyword>
<dbReference type="HAMAP" id="MF_01588">
    <property type="entry name" value="DNA_ligase_A"/>
    <property type="match status" value="1"/>
</dbReference>
<evidence type="ECO:0000256" key="5">
    <source>
        <dbReference type="ARBA" id="ARBA00022763"/>
    </source>
</evidence>
<dbReference type="Gene3D" id="3.40.50.10190">
    <property type="entry name" value="BRCT domain"/>
    <property type="match status" value="1"/>
</dbReference>
<dbReference type="InterPro" id="IPR004149">
    <property type="entry name" value="Znf_DNAligase_C4"/>
</dbReference>
<sequence length="702" mass="76660">MNEQNDLFSEEPTGSSVTSESSNSQEAAQQRITELRAEINQHNHRYYVMDEPSIPDAEYDRLMRELQALETEYPELITADSPTQRVGAQPLKEFDQVVHEIQMLSLDNAMNAEEFAAFYQRLQERLKTADEVELACEPKLDGLAVSLLYESGLLVRAATRGDGQTGEDITQNVRTIKNVPLRLQGDAVPARIEIRGEVYMPRAGFEAYNDKARANDEKVFANPRNAAAGSLRQLDPKITAKRPLEFCAYSIGVASEDAQLADTHSGILQQVKGWGIRINEEMQVVQGLQAAQAFFEQLGEKRNGLAYEIDGTVFKVNNLALQQQLGFVARAPRWAIAYKFPAVEEMTQLLDVDFQVGRTGALTPVARLNPVHVAGVTVSNATLHNMDEVSRLGVKIGDTVVIRRAGDVIPQVVSVVAEKRPADARDIEMPDHCPVCDSLIEKVEGEAVARCTGGLVCSAQRKEAIKHFASRKALDVEGLGDKLIDQLVDAGLIDSVDDLFHLTLEQLSGLERMAEKSAQNVLDALEKAKKTTLGRFLYALGIREVGTVTANQLASHFGFLERIEKATTEQLIEVPDVGAIVAAHVHNFFAEPHNLTVIEQLRLAGVNWEEKEPVQADDLPLSGQTAVITGTLTQSGMSRDDAKALLEQLGVKVAGSVSAKTSFLVAGEKAGSKLTKAQSLGVEVLDEAAFLALLNEHGITPA</sequence>
<dbReference type="InterPro" id="IPR036420">
    <property type="entry name" value="BRCT_dom_sf"/>
</dbReference>
<dbReference type="InterPro" id="IPR001679">
    <property type="entry name" value="DNA_ligase"/>
</dbReference>
<dbReference type="Pfam" id="PF12826">
    <property type="entry name" value="HHH_2"/>
    <property type="match status" value="1"/>
</dbReference>
<dbReference type="SMART" id="SM00292">
    <property type="entry name" value="BRCT"/>
    <property type="match status" value="1"/>
</dbReference>
<feature type="binding site" evidence="11">
    <location>
        <position position="137"/>
    </location>
    <ligand>
        <name>NAD(+)</name>
        <dbReference type="ChEBI" id="CHEBI:57540"/>
    </ligand>
</feature>
<dbReference type="SMART" id="SM00278">
    <property type="entry name" value="HhH1"/>
    <property type="match status" value="4"/>
</dbReference>
<evidence type="ECO:0000256" key="8">
    <source>
        <dbReference type="ARBA" id="ARBA00023027"/>
    </source>
</evidence>
<dbReference type="Proteomes" id="UP000714380">
    <property type="component" value="Unassembled WGS sequence"/>
</dbReference>
<dbReference type="InterPro" id="IPR010994">
    <property type="entry name" value="RuvA_2-like"/>
</dbReference>
<dbReference type="InterPro" id="IPR012340">
    <property type="entry name" value="NA-bd_OB-fold"/>
</dbReference>
<keyword evidence="3 11" id="KW-0235">DNA replication</keyword>
<feature type="region of interest" description="Disordered" evidence="13">
    <location>
        <begin position="1"/>
        <end position="30"/>
    </location>
</feature>
<keyword evidence="6 11" id="KW-0862">Zinc</keyword>
<dbReference type="CDD" id="cd17748">
    <property type="entry name" value="BRCT_DNA_ligase_like"/>
    <property type="match status" value="1"/>
</dbReference>
<dbReference type="InterPro" id="IPR041663">
    <property type="entry name" value="DisA/LigA_HHH"/>
</dbReference>
<feature type="binding site" evidence="11">
    <location>
        <begin position="56"/>
        <end position="60"/>
    </location>
    <ligand>
        <name>NAD(+)</name>
        <dbReference type="ChEBI" id="CHEBI:57540"/>
    </ligand>
</feature>
<keyword evidence="5 11" id="KW-0227">DNA damage</keyword>
<dbReference type="InterPro" id="IPR018239">
    <property type="entry name" value="DNA_ligase_AS"/>
</dbReference>
<dbReference type="SUPFAM" id="SSF50249">
    <property type="entry name" value="Nucleic acid-binding proteins"/>
    <property type="match status" value="1"/>
</dbReference>
<dbReference type="InterPro" id="IPR001357">
    <property type="entry name" value="BRCT_dom"/>
</dbReference>
<dbReference type="Pfam" id="PF01653">
    <property type="entry name" value="DNA_ligase_aden"/>
    <property type="match status" value="1"/>
</dbReference>
<keyword evidence="4 11" id="KW-0479">Metal-binding</keyword>
<dbReference type="PROSITE" id="PS01056">
    <property type="entry name" value="DNA_LIGASE_N2"/>
    <property type="match status" value="1"/>
</dbReference>
<keyword evidence="8 11" id="KW-0520">NAD</keyword>
<organism evidence="15 16">
    <name type="scientific">Thalassolituus marinus</name>
    <dbReference type="NCBI Taxonomy" id="671053"/>
    <lineage>
        <taxon>Bacteria</taxon>
        <taxon>Pseudomonadati</taxon>
        <taxon>Pseudomonadota</taxon>
        <taxon>Gammaproteobacteria</taxon>
        <taxon>Oceanospirillales</taxon>
        <taxon>Oceanospirillaceae</taxon>
        <taxon>Thalassolituus</taxon>
    </lineage>
</organism>
<dbReference type="SMART" id="SM00532">
    <property type="entry name" value="LIGANc"/>
    <property type="match status" value="1"/>
</dbReference>
<evidence type="ECO:0000256" key="4">
    <source>
        <dbReference type="ARBA" id="ARBA00022723"/>
    </source>
</evidence>
<dbReference type="PANTHER" id="PTHR23389">
    <property type="entry name" value="CHROMOSOME TRANSMISSION FIDELITY FACTOR 18"/>
    <property type="match status" value="1"/>
</dbReference>
<evidence type="ECO:0000313" key="15">
    <source>
        <dbReference type="EMBL" id="MCA6064425.1"/>
    </source>
</evidence>
<dbReference type="RefSeq" id="WP_225675389.1">
    <property type="nucleotide sequence ID" value="NZ_JAEDAH010000078.1"/>
</dbReference>
<dbReference type="InterPro" id="IPR003583">
    <property type="entry name" value="Hlx-hairpin-Hlx_DNA-bd_motif"/>
</dbReference>
<dbReference type="Pfam" id="PF00533">
    <property type="entry name" value="BRCT"/>
    <property type="match status" value="1"/>
</dbReference>
<comment type="cofactor">
    <cofactor evidence="11">
        <name>Mg(2+)</name>
        <dbReference type="ChEBI" id="CHEBI:18420"/>
    </cofactor>
    <cofactor evidence="11">
        <name>Mn(2+)</name>
        <dbReference type="ChEBI" id="CHEBI:29035"/>
    </cofactor>
</comment>
<dbReference type="InterPro" id="IPR013840">
    <property type="entry name" value="DNAligase_N"/>
</dbReference>
<feature type="binding site" evidence="11">
    <location>
        <position position="436"/>
    </location>
    <ligand>
        <name>Zn(2+)</name>
        <dbReference type="ChEBI" id="CHEBI:29105"/>
    </ligand>
</feature>
<dbReference type="PIRSF" id="PIRSF001604">
    <property type="entry name" value="LigA"/>
    <property type="match status" value="1"/>
</dbReference>
<comment type="function">
    <text evidence="1 11">DNA ligase that catalyzes the formation of phosphodiester linkages between 5'-phosphoryl and 3'-hydroxyl groups in double-stranded DNA using NAD as a coenzyme and as the energy source for the reaction. It is essential for DNA replication and repair of damaged DNA.</text>
</comment>
<dbReference type="NCBIfam" id="TIGR00575">
    <property type="entry name" value="dnlj"/>
    <property type="match status" value="1"/>
</dbReference>
<dbReference type="Gene3D" id="3.30.470.30">
    <property type="entry name" value="DNA ligase/mRNA capping enzyme"/>
    <property type="match status" value="1"/>
</dbReference>